<evidence type="ECO:0000313" key="1">
    <source>
        <dbReference type="EMBL" id="KAI4329125.1"/>
    </source>
</evidence>
<dbReference type="Proteomes" id="UP000828941">
    <property type="component" value="Chromosome 8"/>
</dbReference>
<protein>
    <submittedName>
        <fullName evidence="1">Uncharacterized protein</fullName>
    </submittedName>
</protein>
<gene>
    <name evidence="1" type="ORF">L6164_021423</name>
</gene>
<organism evidence="1 2">
    <name type="scientific">Bauhinia variegata</name>
    <name type="common">Purple orchid tree</name>
    <name type="synonym">Phanera variegata</name>
    <dbReference type="NCBI Taxonomy" id="167791"/>
    <lineage>
        <taxon>Eukaryota</taxon>
        <taxon>Viridiplantae</taxon>
        <taxon>Streptophyta</taxon>
        <taxon>Embryophyta</taxon>
        <taxon>Tracheophyta</taxon>
        <taxon>Spermatophyta</taxon>
        <taxon>Magnoliopsida</taxon>
        <taxon>eudicotyledons</taxon>
        <taxon>Gunneridae</taxon>
        <taxon>Pentapetalae</taxon>
        <taxon>rosids</taxon>
        <taxon>fabids</taxon>
        <taxon>Fabales</taxon>
        <taxon>Fabaceae</taxon>
        <taxon>Cercidoideae</taxon>
        <taxon>Cercideae</taxon>
        <taxon>Bauhiniinae</taxon>
        <taxon>Bauhinia</taxon>
    </lineage>
</organism>
<reference evidence="1 2" key="1">
    <citation type="journal article" date="2022" name="DNA Res.">
        <title>Chromosomal-level genome assembly of the orchid tree Bauhinia variegata (Leguminosae; Cercidoideae) supports the allotetraploid origin hypothesis of Bauhinia.</title>
        <authorList>
            <person name="Zhong Y."/>
            <person name="Chen Y."/>
            <person name="Zheng D."/>
            <person name="Pang J."/>
            <person name="Liu Y."/>
            <person name="Luo S."/>
            <person name="Meng S."/>
            <person name="Qian L."/>
            <person name="Wei D."/>
            <person name="Dai S."/>
            <person name="Zhou R."/>
        </authorList>
    </citation>
    <scope>NUCLEOTIDE SEQUENCE [LARGE SCALE GENOMIC DNA]</scope>
    <source>
        <strain evidence="1">BV-YZ2020</strain>
    </source>
</reference>
<keyword evidence="2" id="KW-1185">Reference proteome</keyword>
<dbReference type="EMBL" id="CM039433">
    <property type="protein sequence ID" value="KAI4329125.1"/>
    <property type="molecule type" value="Genomic_DNA"/>
</dbReference>
<evidence type="ECO:0000313" key="2">
    <source>
        <dbReference type="Proteomes" id="UP000828941"/>
    </source>
</evidence>
<accession>A0ACB9MY93</accession>
<proteinExistence type="predicted"/>
<name>A0ACB9MY93_BAUVA</name>
<comment type="caution">
    <text evidence="1">The sequence shown here is derived from an EMBL/GenBank/DDBJ whole genome shotgun (WGS) entry which is preliminary data.</text>
</comment>
<sequence length="856" mass="97121">MFNVVPNVVSDVFGLNRGKIKGTVILMRKNVLIDVSDVGSTVIDNIKELVGQGVTLQLISSVNGDPGNGLKGKVGKPAYLESWLTSFPSLISGQSAFTVHFEYENDIGVPGAFIIRNNHFSEFFLVSLTLEGIPNHGDIHFVCNSWVYPASNYKKDRIFFANKSYLPSETPAPLIKYREEELESLRGDGTGERQKWERIYDYDVYNDLGYPDKGAEHARPILGGSSTYPYPRRGRTGRAPTKTDPKSESTLLNSLNIYVPRDERFGHLKMSDFLTYGLKSVSQNIMPKLGSLFDKEFDSFEEVRQLHEGGIKLPVDILNAISEQIPGAMLKEIFRSDGEQLLKFPLPHVIRENKSAWMTDEEFAREMLAGVNPGLVRRLQEFPSRSKLDSRVYGDQTSKITKQQLEINLGGLSVDQALNSKRLFILDHHDPIIPYLRRINLTTTKAYASRTILFLKDDGTLKPLAIELSVPHPDGDQFGVVSKVYLPAEHGVNSSIWMLAKAYVIVNDSCFHQLVSHWLNTHAVIEPFIIATNRHLSVLHPIYKLLLPHYRDTMTINAFAREFLINAGGIIESTFLWGGYSLEMSSKIYKDWVFPEQALPVDLVKRGMAEEDPSSPHGVRLVIEDYPFAADGLEIWDAIKTWVHDYVYFYYKSDDALRKDSELQAWWKEVVEVGHGDKKNEPWWFKMQTRDELVESCSIVIWVSSALHAAVNFGQYPYGGYILNRPTLSRRFIPEEGTPEYDELVKDPQRAYLKTVTPKGVALTDLSTIEILSRHTSDEYYLGERDNPNWTSDTEPLEAFKKFGKKLSEIEEKLTNRNKDARLRNRFGPVNMPYTLLYPSSEDGLTARGIPNSISI</sequence>